<accession>A0ACB6ZEU5</accession>
<evidence type="ECO:0000313" key="1">
    <source>
        <dbReference type="EMBL" id="KAF9647908.1"/>
    </source>
</evidence>
<gene>
    <name evidence="1" type="ORF">BDM02DRAFT_2472123</name>
</gene>
<reference evidence="1" key="2">
    <citation type="journal article" date="2020" name="Nat. Commun.">
        <title>Large-scale genome sequencing of mycorrhizal fungi provides insights into the early evolution of symbiotic traits.</title>
        <authorList>
            <person name="Miyauchi S."/>
            <person name="Kiss E."/>
            <person name="Kuo A."/>
            <person name="Drula E."/>
            <person name="Kohler A."/>
            <person name="Sanchez-Garcia M."/>
            <person name="Morin E."/>
            <person name="Andreopoulos B."/>
            <person name="Barry K.W."/>
            <person name="Bonito G."/>
            <person name="Buee M."/>
            <person name="Carver A."/>
            <person name="Chen C."/>
            <person name="Cichocki N."/>
            <person name="Clum A."/>
            <person name="Culley D."/>
            <person name="Crous P.W."/>
            <person name="Fauchery L."/>
            <person name="Girlanda M."/>
            <person name="Hayes R.D."/>
            <person name="Keri Z."/>
            <person name="LaButti K."/>
            <person name="Lipzen A."/>
            <person name="Lombard V."/>
            <person name="Magnuson J."/>
            <person name="Maillard F."/>
            <person name="Murat C."/>
            <person name="Nolan M."/>
            <person name="Ohm R.A."/>
            <person name="Pangilinan J."/>
            <person name="Pereira M.F."/>
            <person name="Perotto S."/>
            <person name="Peter M."/>
            <person name="Pfister S."/>
            <person name="Riley R."/>
            <person name="Sitrit Y."/>
            <person name="Stielow J.B."/>
            <person name="Szollosi G."/>
            <person name="Zifcakova L."/>
            <person name="Stursova M."/>
            <person name="Spatafora J.W."/>
            <person name="Tedersoo L."/>
            <person name="Vaario L.M."/>
            <person name="Yamada A."/>
            <person name="Yan M."/>
            <person name="Wang P."/>
            <person name="Xu J."/>
            <person name="Bruns T."/>
            <person name="Baldrian P."/>
            <person name="Vilgalys R."/>
            <person name="Dunand C."/>
            <person name="Henrissat B."/>
            <person name="Grigoriev I.V."/>
            <person name="Hibbett D."/>
            <person name="Nagy L.G."/>
            <person name="Martin F.M."/>
        </authorList>
    </citation>
    <scope>NUCLEOTIDE SEQUENCE</scope>
    <source>
        <strain evidence="1">P2</strain>
    </source>
</reference>
<keyword evidence="2" id="KW-1185">Reference proteome</keyword>
<organism evidence="1 2">
    <name type="scientific">Thelephora ganbajun</name>
    <name type="common">Ganba fungus</name>
    <dbReference type="NCBI Taxonomy" id="370292"/>
    <lineage>
        <taxon>Eukaryota</taxon>
        <taxon>Fungi</taxon>
        <taxon>Dikarya</taxon>
        <taxon>Basidiomycota</taxon>
        <taxon>Agaricomycotina</taxon>
        <taxon>Agaricomycetes</taxon>
        <taxon>Thelephorales</taxon>
        <taxon>Thelephoraceae</taxon>
        <taxon>Thelephora</taxon>
    </lineage>
</organism>
<proteinExistence type="predicted"/>
<comment type="caution">
    <text evidence="1">The sequence shown here is derived from an EMBL/GenBank/DDBJ whole genome shotgun (WGS) entry which is preliminary data.</text>
</comment>
<sequence length="344" mass="39538">MMRTKKTLGRVNRHRPVITSCPVYRLRPNQGHRGIHHRPIQRPHVVWPFYPMTIGRRPRVHKATTPPDIPLRDPRPPPSSQIMPSATPALPETVSWQTLSTLDWKSDDFTHSAKLLLSDQRHRKSEVSRFTEEEALKFVELIESTILQHVNIPGDLKNTAFDVLRRLCGTFGILPKSFLIDEDFKTQAEIPFATRENTDLWKREWNGGKVAVKALRFAPDDDWSRTVKVTISLVDQFSEIPGELTITYHLQRFCKEVPVWKRLNHPNILPFYGVSMDKNQFCTVFPWMKNGNVLTYTRKNPEANRLKLLVDVTSGLKYLHRVNLVHGTIRGVCLAATAVIVTSC</sequence>
<protein>
    <submittedName>
        <fullName evidence="1">Uncharacterized protein</fullName>
    </submittedName>
</protein>
<evidence type="ECO:0000313" key="2">
    <source>
        <dbReference type="Proteomes" id="UP000886501"/>
    </source>
</evidence>
<dbReference type="Proteomes" id="UP000886501">
    <property type="component" value="Unassembled WGS sequence"/>
</dbReference>
<name>A0ACB6ZEU5_THEGA</name>
<reference evidence="1" key="1">
    <citation type="submission" date="2019-10" db="EMBL/GenBank/DDBJ databases">
        <authorList>
            <consortium name="DOE Joint Genome Institute"/>
            <person name="Kuo A."/>
            <person name="Miyauchi S."/>
            <person name="Kiss E."/>
            <person name="Drula E."/>
            <person name="Kohler A."/>
            <person name="Sanchez-Garcia M."/>
            <person name="Andreopoulos B."/>
            <person name="Barry K.W."/>
            <person name="Bonito G."/>
            <person name="Buee M."/>
            <person name="Carver A."/>
            <person name="Chen C."/>
            <person name="Cichocki N."/>
            <person name="Clum A."/>
            <person name="Culley D."/>
            <person name="Crous P.W."/>
            <person name="Fauchery L."/>
            <person name="Girlanda M."/>
            <person name="Hayes R."/>
            <person name="Keri Z."/>
            <person name="Labutti K."/>
            <person name="Lipzen A."/>
            <person name="Lombard V."/>
            <person name="Magnuson J."/>
            <person name="Maillard F."/>
            <person name="Morin E."/>
            <person name="Murat C."/>
            <person name="Nolan M."/>
            <person name="Ohm R."/>
            <person name="Pangilinan J."/>
            <person name="Pereira M."/>
            <person name="Perotto S."/>
            <person name="Peter M."/>
            <person name="Riley R."/>
            <person name="Sitrit Y."/>
            <person name="Stielow B."/>
            <person name="Szollosi G."/>
            <person name="Zifcakova L."/>
            <person name="Stursova M."/>
            <person name="Spatafora J.W."/>
            <person name="Tedersoo L."/>
            <person name="Vaario L.-M."/>
            <person name="Yamada A."/>
            <person name="Yan M."/>
            <person name="Wang P."/>
            <person name="Xu J."/>
            <person name="Bruns T."/>
            <person name="Baldrian P."/>
            <person name="Vilgalys R."/>
            <person name="Henrissat B."/>
            <person name="Grigoriev I.V."/>
            <person name="Hibbett D."/>
            <person name="Nagy L.G."/>
            <person name="Martin F.M."/>
        </authorList>
    </citation>
    <scope>NUCLEOTIDE SEQUENCE</scope>
    <source>
        <strain evidence="1">P2</strain>
    </source>
</reference>
<dbReference type="EMBL" id="MU118023">
    <property type="protein sequence ID" value="KAF9647908.1"/>
    <property type="molecule type" value="Genomic_DNA"/>
</dbReference>